<name>A0AC35FGM6_9BILA</name>
<evidence type="ECO:0000313" key="2">
    <source>
        <dbReference type="WBParaSite" id="PS1159_v2.g17321.t1"/>
    </source>
</evidence>
<accession>A0AC35FGM6</accession>
<proteinExistence type="predicted"/>
<protein>
    <submittedName>
        <fullName evidence="2">Uncharacterized protein</fullName>
    </submittedName>
</protein>
<sequence length="300" mass="35186">MDKLAGYVFVYADSNDATYIKFRSSTFLRPDIEEFKATVSATVKRNPVVEKMLMETVFKVREYYCCHENGAFPEKFSAEQLKHKSAINLALQKPKKLANELLALVSSTKNINTVIINRNIHGKEVNVNSLKKLSGHVFVYANSKTTDEIVFNDSFFVDDYIRWDIDIFKDELKKQLKDEFTNLKNYVFKVKDYNSFYPEELVSELPIDEKIEDKEIKEFFDELYFAVNQEDEVKLEQSMRERMTLKYGKAQGNIIYDYMMISVLNWLKEKGENPLDSDDIKERIENAKQQIRQLKTESSK</sequence>
<evidence type="ECO:0000313" key="1">
    <source>
        <dbReference type="Proteomes" id="UP000887580"/>
    </source>
</evidence>
<reference evidence="2" key="1">
    <citation type="submission" date="2022-11" db="UniProtKB">
        <authorList>
            <consortium name="WormBaseParasite"/>
        </authorList>
    </citation>
    <scope>IDENTIFICATION</scope>
</reference>
<dbReference type="WBParaSite" id="PS1159_v2.g17321.t1">
    <property type="protein sequence ID" value="PS1159_v2.g17321.t1"/>
    <property type="gene ID" value="PS1159_v2.g17321"/>
</dbReference>
<organism evidence="1 2">
    <name type="scientific">Panagrolaimus sp. PS1159</name>
    <dbReference type="NCBI Taxonomy" id="55785"/>
    <lineage>
        <taxon>Eukaryota</taxon>
        <taxon>Metazoa</taxon>
        <taxon>Ecdysozoa</taxon>
        <taxon>Nematoda</taxon>
        <taxon>Chromadorea</taxon>
        <taxon>Rhabditida</taxon>
        <taxon>Tylenchina</taxon>
        <taxon>Panagrolaimomorpha</taxon>
        <taxon>Panagrolaimoidea</taxon>
        <taxon>Panagrolaimidae</taxon>
        <taxon>Panagrolaimus</taxon>
    </lineage>
</organism>
<dbReference type="Proteomes" id="UP000887580">
    <property type="component" value="Unplaced"/>
</dbReference>